<protein>
    <submittedName>
        <fullName evidence="3">DUF4333 domain-containing protein</fullName>
    </submittedName>
</protein>
<evidence type="ECO:0000259" key="2">
    <source>
        <dbReference type="Pfam" id="PF14230"/>
    </source>
</evidence>
<comment type="caution">
    <text evidence="3">The sequence shown here is derived from an EMBL/GenBank/DDBJ whole genome shotgun (WGS) entry which is preliminary data.</text>
</comment>
<keyword evidence="4" id="KW-1185">Reference proteome</keyword>
<dbReference type="Proteomes" id="UP000277094">
    <property type="component" value="Unassembled WGS sequence"/>
</dbReference>
<dbReference type="AlphaFoldDB" id="A0A3N0DS26"/>
<name>A0A3N0DS26_9ACTN</name>
<reference evidence="3 4" key="1">
    <citation type="submission" date="2018-11" db="EMBL/GenBank/DDBJ databases">
        <authorList>
            <person name="Li F."/>
        </authorList>
    </citation>
    <scope>NUCLEOTIDE SEQUENCE [LARGE SCALE GENOMIC DNA]</scope>
    <source>
        <strain evidence="3 4">KIS18-7</strain>
    </source>
</reference>
<sequence>MTRRLTAVALAAGLTVAVTGCTKSVPANDLEKQVKSGLTKSVGQAPDSVDCPKDLKGKVGATARCTLKAEGKTYGLTVTVTSVDGGKVKFDIKVDDSPKS</sequence>
<dbReference type="RefSeq" id="WP_123232934.1">
    <property type="nucleotide sequence ID" value="NZ_RJSG01000002.1"/>
</dbReference>
<dbReference type="EMBL" id="RJSG01000002">
    <property type="protein sequence ID" value="RNL78435.1"/>
    <property type="molecule type" value="Genomic_DNA"/>
</dbReference>
<organism evidence="3 4">
    <name type="scientific">Nocardioides marmorisolisilvae</name>
    <dbReference type="NCBI Taxonomy" id="1542737"/>
    <lineage>
        <taxon>Bacteria</taxon>
        <taxon>Bacillati</taxon>
        <taxon>Actinomycetota</taxon>
        <taxon>Actinomycetes</taxon>
        <taxon>Propionibacteriales</taxon>
        <taxon>Nocardioidaceae</taxon>
        <taxon>Nocardioides</taxon>
    </lineage>
</organism>
<evidence type="ECO:0000256" key="1">
    <source>
        <dbReference type="SAM" id="SignalP"/>
    </source>
</evidence>
<dbReference type="PROSITE" id="PS51257">
    <property type="entry name" value="PROKAR_LIPOPROTEIN"/>
    <property type="match status" value="1"/>
</dbReference>
<evidence type="ECO:0000313" key="4">
    <source>
        <dbReference type="Proteomes" id="UP000277094"/>
    </source>
</evidence>
<dbReference type="InterPro" id="IPR025637">
    <property type="entry name" value="DUF4333"/>
</dbReference>
<gene>
    <name evidence="3" type="ORF">EFL95_04875</name>
</gene>
<feature type="domain" description="DUF4333" evidence="2">
    <location>
        <begin position="13"/>
        <end position="85"/>
    </location>
</feature>
<feature type="chain" id="PRO_5038764819" evidence="1">
    <location>
        <begin position="21"/>
        <end position="100"/>
    </location>
</feature>
<dbReference type="OrthoDB" id="3568721at2"/>
<dbReference type="Pfam" id="PF14230">
    <property type="entry name" value="DUF4333"/>
    <property type="match status" value="1"/>
</dbReference>
<feature type="signal peptide" evidence="1">
    <location>
        <begin position="1"/>
        <end position="20"/>
    </location>
</feature>
<keyword evidence="1" id="KW-0732">Signal</keyword>
<proteinExistence type="predicted"/>
<evidence type="ECO:0000313" key="3">
    <source>
        <dbReference type="EMBL" id="RNL78435.1"/>
    </source>
</evidence>
<accession>A0A3N0DS26</accession>